<comment type="similarity">
    <text evidence="2">Belongs to the bacterial solute-binding protein 1 family.</text>
</comment>
<protein>
    <recommendedName>
        <fullName evidence="8">Probable sugar-binding periplasmic protein</fullName>
    </recommendedName>
</protein>
<dbReference type="AlphaFoldDB" id="I3X4A8"/>
<dbReference type="EMBL" id="CP003563">
    <property type="protein sequence ID" value="AFL50714.1"/>
    <property type="molecule type" value="Genomic_DNA"/>
</dbReference>
<evidence type="ECO:0000256" key="9">
    <source>
        <dbReference type="SAM" id="SignalP"/>
    </source>
</evidence>
<dbReference type="PANTHER" id="PTHR43649:SF28">
    <property type="entry name" value="BINDING PROTEIN COMPONENT OF ABC SUGAR TRANSPORTER-RELATED"/>
    <property type="match status" value="1"/>
</dbReference>
<dbReference type="Pfam" id="PF01547">
    <property type="entry name" value="SBP_bac_1"/>
    <property type="match status" value="1"/>
</dbReference>
<gene>
    <name evidence="10" type="ORF">USDA257_c21320</name>
</gene>
<dbReference type="PANTHER" id="PTHR43649">
    <property type="entry name" value="ARABINOSE-BINDING PROTEIN-RELATED"/>
    <property type="match status" value="1"/>
</dbReference>
<name>I3X4A8_SINF2</name>
<keyword evidence="5 9" id="KW-0732">Signal</keyword>
<evidence type="ECO:0000256" key="3">
    <source>
        <dbReference type="ARBA" id="ARBA00022448"/>
    </source>
</evidence>
<feature type="signal peptide" evidence="9">
    <location>
        <begin position="1"/>
        <end position="28"/>
    </location>
</feature>
<evidence type="ECO:0000256" key="7">
    <source>
        <dbReference type="ARBA" id="ARBA00049629"/>
    </source>
</evidence>
<dbReference type="STRING" id="1185652.USDA257_c21320"/>
<evidence type="ECO:0000313" key="10">
    <source>
        <dbReference type="EMBL" id="AFL50714.1"/>
    </source>
</evidence>
<evidence type="ECO:0000256" key="5">
    <source>
        <dbReference type="ARBA" id="ARBA00022729"/>
    </source>
</evidence>
<organism evidence="10 11">
    <name type="scientific">Sinorhizobium fredii (strain USDA 257)</name>
    <dbReference type="NCBI Taxonomy" id="1185652"/>
    <lineage>
        <taxon>Bacteria</taxon>
        <taxon>Pseudomonadati</taxon>
        <taxon>Pseudomonadota</taxon>
        <taxon>Alphaproteobacteria</taxon>
        <taxon>Hyphomicrobiales</taxon>
        <taxon>Rhizobiaceae</taxon>
        <taxon>Sinorhizobium/Ensifer group</taxon>
        <taxon>Sinorhizobium</taxon>
    </lineage>
</organism>
<evidence type="ECO:0000256" key="6">
    <source>
        <dbReference type="ARBA" id="ARBA00022764"/>
    </source>
</evidence>
<dbReference type="Gene3D" id="3.40.190.10">
    <property type="entry name" value="Periplasmic binding protein-like II"/>
    <property type="match status" value="2"/>
</dbReference>
<reference evidence="10 11" key="1">
    <citation type="journal article" date="2012" name="J. Bacteriol.">
        <title>Complete genome sequence of the broad-host-range strain Sinorhizobium fredii USDA257.</title>
        <authorList>
            <person name="Schuldes J."/>
            <person name="Rodriguez Orbegoso M."/>
            <person name="Schmeisser C."/>
            <person name="Krishnan H.B."/>
            <person name="Daniel R."/>
            <person name="Streit W.R."/>
        </authorList>
    </citation>
    <scope>NUCLEOTIDE SEQUENCE [LARGE SCALE GENOMIC DNA]</scope>
    <source>
        <strain evidence="10 11">USDA 257</strain>
    </source>
</reference>
<keyword evidence="4" id="KW-0762">Sugar transport</keyword>
<evidence type="ECO:0000256" key="2">
    <source>
        <dbReference type="ARBA" id="ARBA00008520"/>
    </source>
</evidence>
<dbReference type="eggNOG" id="COG1653">
    <property type="taxonomic scope" value="Bacteria"/>
</dbReference>
<dbReference type="HOGENOM" id="CLU_031285_15_0_5"/>
<evidence type="ECO:0000256" key="4">
    <source>
        <dbReference type="ARBA" id="ARBA00022597"/>
    </source>
</evidence>
<evidence type="ECO:0000256" key="8">
    <source>
        <dbReference type="ARBA" id="ARBA00049753"/>
    </source>
</evidence>
<sequence length="419" mass="45863">MEDVVRKEIKGAWLAAALLLATSLPAAAADQRGAVDVVHFWISKSESAALDVLRKAWAEAGHQWVDLPAENKVAVHRIVSDRIANGYAPAVMQWNANEGSRELPEMGIVLDIEAVATSDDWRRVLPATVLDRITYKDKVFFAPTSIHAENWLWTSEAIFREAGLKAPETWDEIFAAAEKIEAAGHLPIALGEGPWEISLIFNGIVYSKLGADGYARIIRGDPALVKDPRMAEALGMLRRLSRYTEPAAARRHRTWADATAAVGAGKAGMQFMGDWAKGELVARGYAVDKDFGCSLMPGTEIAYFMVIDAFAFPLTNREGAAEAQRAFARMVLDRDNQVAFSRIKGSLPVRTDVDPSGLDRCGRLGLEKIVRNSGVSAQSMAMPTQMSDGWIGVLAAFFSDESMSVETAQQRLYDVVNHQ</sequence>
<dbReference type="GO" id="GO:0042597">
    <property type="term" value="C:periplasmic space"/>
    <property type="evidence" value="ECO:0007669"/>
    <property type="project" value="UniProtKB-SubCell"/>
</dbReference>
<feature type="chain" id="PRO_5003681796" description="Probable sugar-binding periplasmic protein" evidence="9">
    <location>
        <begin position="29"/>
        <end position="419"/>
    </location>
</feature>
<evidence type="ECO:0000256" key="1">
    <source>
        <dbReference type="ARBA" id="ARBA00004418"/>
    </source>
</evidence>
<comment type="subcellular location">
    <subcellularLocation>
        <location evidence="1">Periplasm</location>
    </subcellularLocation>
</comment>
<dbReference type="Proteomes" id="UP000006180">
    <property type="component" value="Chromosome"/>
</dbReference>
<dbReference type="KEGG" id="sfd:USDA257_c21320"/>
<proteinExistence type="inferred from homology"/>
<keyword evidence="3" id="KW-0813">Transport</keyword>
<dbReference type="InterPro" id="IPR006059">
    <property type="entry name" value="SBP"/>
</dbReference>
<accession>I3X4A8</accession>
<dbReference type="SUPFAM" id="SSF53850">
    <property type="entry name" value="Periplasmic binding protein-like II"/>
    <property type="match status" value="1"/>
</dbReference>
<dbReference type="PATRIC" id="fig|1185652.3.peg.2199"/>
<comment type="function">
    <text evidence="7">Part of a binding-protein-dependent transport system for a sugar.</text>
</comment>
<dbReference type="RefSeq" id="WP_014762884.1">
    <property type="nucleotide sequence ID" value="NC_018000.1"/>
</dbReference>
<keyword evidence="6" id="KW-0574">Periplasm</keyword>
<dbReference type="InterPro" id="IPR050490">
    <property type="entry name" value="Bact_solute-bd_prot1"/>
</dbReference>
<evidence type="ECO:0000313" key="11">
    <source>
        <dbReference type="Proteomes" id="UP000006180"/>
    </source>
</evidence>